<dbReference type="EMBL" id="DF841671">
    <property type="protein sequence ID" value="GAT45664.1"/>
    <property type="molecule type" value="Genomic_DNA"/>
</dbReference>
<reference evidence="1" key="1">
    <citation type="submission" date="2014-09" db="EMBL/GenBank/DDBJ databases">
        <title>Genome sequence of the luminous mushroom Mycena chlorophos for searching fungal bioluminescence genes.</title>
        <authorList>
            <person name="Tanaka Y."/>
            <person name="Kasuga D."/>
            <person name="Oba Y."/>
            <person name="Hase S."/>
            <person name="Sato K."/>
            <person name="Oba Y."/>
            <person name="Sakakibara Y."/>
        </authorList>
    </citation>
    <scope>NUCLEOTIDE SEQUENCE</scope>
</reference>
<keyword evidence="2" id="KW-1185">Reference proteome</keyword>
<dbReference type="Proteomes" id="UP000815677">
    <property type="component" value="Unassembled WGS sequence"/>
</dbReference>
<organism evidence="1 2">
    <name type="scientific">Mycena chlorophos</name>
    <name type="common">Agaric fungus</name>
    <name type="synonym">Agaricus chlorophos</name>
    <dbReference type="NCBI Taxonomy" id="658473"/>
    <lineage>
        <taxon>Eukaryota</taxon>
        <taxon>Fungi</taxon>
        <taxon>Dikarya</taxon>
        <taxon>Basidiomycota</taxon>
        <taxon>Agaricomycotina</taxon>
        <taxon>Agaricomycetes</taxon>
        <taxon>Agaricomycetidae</taxon>
        <taxon>Agaricales</taxon>
        <taxon>Marasmiineae</taxon>
        <taxon>Mycenaceae</taxon>
        <taxon>Mycena</taxon>
    </lineage>
</organism>
<name>A0ABQ0L3E6_MYCCL</name>
<evidence type="ECO:0000313" key="2">
    <source>
        <dbReference type="Proteomes" id="UP000815677"/>
    </source>
</evidence>
<sequence>MRMQPIGDLDERVRPTRSLSSFSRRKRIHPRLDLSSTSVLDPEDCEYKTSICWESVLSNEQISALFAELAGVRALRSVRALALAKCGLLPRSAWSAFMAPFCEVKTLSIAGFPPPGLFRALLDESQSAARPRFLRSIDSLMLHNVDFDADGYGGIPLLAGACFVDLVVRLIDTRREACSEAGKLRVKLDSCGPIALGEIERLRCLVDEFRWDGWGCV</sequence>
<proteinExistence type="predicted"/>
<gene>
    <name evidence="1" type="ORF">MCHLO_03229</name>
</gene>
<evidence type="ECO:0000313" key="1">
    <source>
        <dbReference type="EMBL" id="GAT45664.1"/>
    </source>
</evidence>
<evidence type="ECO:0008006" key="3">
    <source>
        <dbReference type="Google" id="ProtNLM"/>
    </source>
</evidence>
<protein>
    <recommendedName>
        <fullName evidence="3">F-box domain-containing protein</fullName>
    </recommendedName>
</protein>
<accession>A0ABQ0L3E6</accession>